<sequence length="92" mass="10219">MPDIAKEFKHIKVTAYPNIIALSVATDDVWFSFRNNYDVSEMNDFDKTVIEFALTAIAQGRDLYLLGSYEGDGHRNGPLNITAAIVATPPKN</sequence>
<accession>U4VAK4</accession>
<proteinExistence type="predicted"/>
<dbReference type="Proteomes" id="UP000016842">
    <property type="component" value="Unassembled WGS sequence"/>
</dbReference>
<organism evidence="1 2">
    <name type="scientific">Brucella intermedia 229E</name>
    <dbReference type="NCBI Taxonomy" id="1337887"/>
    <lineage>
        <taxon>Bacteria</taxon>
        <taxon>Pseudomonadati</taxon>
        <taxon>Pseudomonadota</taxon>
        <taxon>Alphaproteobacteria</taxon>
        <taxon>Hyphomicrobiales</taxon>
        <taxon>Brucellaceae</taxon>
        <taxon>Brucella/Ochrobactrum group</taxon>
        <taxon>Brucella</taxon>
    </lineage>
</organism>
<dbReference type="PATRIC" id="fig|1337887.3.peg.5309"/>
<name>U4VAK4_9HYPH</name>
<evidence type="ECO:0000313" key="2">
    <source>
        <dbReference type="Proteomes" id="UP000016842"/>
    </source>
</evidence>
<dbReference type="EMBL" id="ASXJ01000364">
    <property type="protein sequence ID" value="ERL99751.1"/>
    <property type="molecule type" value="Genomic_DNA"/>
</dbReference>
<evidence type="ECO:0000313" key="1">
    <source>
        <dbReference type="EMBL" id="ERL99751.1"/>
    </source>
</evidence>
<gene>
    <name evidence="1" type="ORF">Q644_09230</name>
</gene>
<dbReference type="AlphaFoldDB" id="U4VAK4"/>
<protein>
    <submittedName>
        <fullName evidence="1">Uncharacterized protein</fullName>
    </submittedName>
</protein>
<reference evidence="1 2" key="1">
    <citation type="journal article" date="2014" name="FEMS Microbiol. Lett.">
        <title>Genome sequencing analysis reveals virulence-related gene content of Ochrobactrum intermedium strain 229E, a urease-positive strain isolated from the human gastric niche.</title>
        <authorList>
            <person name="Kulkarni G.J."/>
            <person name="Shetty S."/>
            <person name="Dharne M.S."/>
            <person name="Shouche Y.S."/>
        </authorList>
    </citation>
    <scope>NUCLEOTIDE SEQUENCE [LARGE SCALE GENOMIC DNA]</scope>
    <source>
        <strain evidence="1 2">229E</strain>
    </source>
</reference>
<comment type="caution">
    <text evidence="1">The sequence shown here is derived from an EMBL/GenBank/DDBJ whole genome shotgun (WGS) entry which is preliminary data.</text>
</comment>